<dbReference type="NCBIfam" id="NF001484">
    <property type="entry name" value="PRK00331.1"/>
    <property type="match status" value="1"/>
</dbReference>
<comment type="pathway">
    <text evidence="3">Nucleotide-sugar biosynthesis; UDP-N-acetyl-alpha-D-glucosamine biosynthesis; alpha-D-glucosamine 6-phosphate from D-fructose 6-phosphate: step 1/1.</text>
</comment>
<evidence type="ECO:0000256" key="10">
    <source>
        <dbReference type="ARBA" id="ARBA00022962"/>
    </source>
</evidence>
<reference evidence="13" key="2">
    <citation type="submission" date="2020-05" db="UniProtKB">
        <authorList>
            <consortium name="EnsemblMetazoa"/>
        </authorList>
    </citation>
    <scope>IDENTIFICATION</scope>
    <source>
        <strain evidence="13">IAEA</strain>
    </source>
</reference>
<dbReference type="Proteomes" id="UP000092445">
    <property type="component" value="Unassembled WGS sequence"/>
</dbReference>
<dbReference type="FunFam" id="3.60.20.10:FF:000006">
    <property type="entry name" value="Glutamine--fructose-6-phosphate aminotransferase [isomerizing]"/>
    <property type="match status" value="1"/>
</dbReference>
<feature type="domain" description="SIS" evidence="12">
    <location>
        <begin position="267"/>
        <end position="411"/>
    </location>
</feature>
<dbReference type="SUPFAM" id="SSF56235">
    <property type="entry name" value="N-terminal nucleophile aminohydrolases (Ntn hydrolases)"/>
    <property type="match status" value="1"/>
</dbReference>
<protein>
    <recommendedName>
        <fullName evidence="5">Glutamine--fructose-6-phosphate aminotransferase [isomerizing]</fullName>
        <ecNumber evidence="4">2.6.1.16</ecNumber>
    </recommendedName>
</protein>
<dbReference type="InterPro" id="IPR005855">
    <property type="entry name" value="GFAT"/>
</dbReference>
<dbReference type="Pfam" id="PF01380">
    <property type="entry name" value="SIS"/>
    <property type="match status" value="2"/>
</dbReference>
<keyword evidence="8" id="KW-0808">Transferase</keyword>
<evidence type="ECO:0000256" key="1">
    <source>
        <dbReference type="ARBA" id="ARBA00001031"/>
    </source>
</evidence>
<keyword evidence="6" id="KW-0963">Cytoplasm</keyword>
<dbReference type="CDD" id="cd05009">
    <property type="entry name" value="SIS_GlmS_GlmD_2"/>
    <property type="match status" value="1"/>
</dbReference>
<dbReference type="GO" id="GO:0006487">
    <property type="term" value="P:protein N-linked glycosylation"/>
    <property type="evidence" value="ECO:0007669"/>
    <property type="project" value="TreeGrafter"/>
</dbReference>
<dbReference type="InterPro" id="IPR046348">
    <property type="entry name" value="SIS_dom_sf"/>
</dbReference>
<evidence type="ECO:0000256" key="6">
    <source>
        <dbReference type="ARBA" id="ARBA00022490"/>
    </source>
</evidence>
<dbReference type="FunFam" id="3.40.50.10490:FF:000002">
    <property type="entry name" value="Glutamine--fructose-6-phosphate aminotransferase [isomerizing]"/>
    <property type="match status" value="1"/>
</dbReference>
<comment type="catalytic activity">
    <reaction evidence="1">
        <text>D-fructose 6-phosphate + L-glutamine = D-glucosamine 6-phosphate + L-glutamate</text>
        <dbReference type="Rhea" id="RHEA:13237"/>
        <dbReference type="ChEBI" id="CHEBI:29985"/>
        <dbReference type="ChEBI" id="CHEBI:58359"/>
        <dbReference type="ChEBI" id="CHEBI:58725"/>
        <dbReference type="ChEBI" id="CHEBI:61527"/>
        <dbReference type="EC" id="2.6.1.16"/>
    </reaction>
</comment>
<dbReference type="Gene3D" id="3.60.20.10">
    <property type="entry name" value="Glutamine Phosphoribosylpyrophosphate, subunit 1, domain 1"/>
    <property type="match status" value="1"/>
</dbReference>
<dbReference type="GO" id="GO:0005829">
    <property type="term" value="C:cytosol"/>
    <property type="evidence" value="ECO:0007669"/>
    <property type="project" value="TreeGrafter"/>
</dbReference>
<dbReference type="AlphaFoldDB" id="A0A1A9Z180"/>
<feature type="domain" description="SIS" evidence="12">
    <location>
        <begin position="443"/>
        <end position="584"/>
    </location>
</feature>
<sequence>MCGIVGMISQRNVLNLLLSGLNRLEYRGYDSSGIAIIDNNNQLKCLKKVGNTGVAHTRWATHGSPTENNAHPHLSEHIAVVHNGIIENHESLRHHLQTYQYQFNSDTDTEVIAHLIHWEQKRNGGTLIEVVKRVSPMLFGIYSAVIIDANNPKTLVAECSGSPLIIGCGINENAFASDQLALLDITNKFIFLKTGDISEITSSNIQIWDKYGNSINRDIIKKNIVLDPNKKGEFRYFLKKEIFEQPRAIKNTLKNRLKSNYIYLSEISDRSNKILINTKHIQVVACGSSYNSAMVSRYWFENLIGLSCNVEIASEFCYRNVVVHPDSLLIFLSQSGETADILSALRLSKNLNYLSSLAICNTPESTLSRESDINILTYAGIEISVASTKTFTTQLTALLSLIAHISLLKNINKKLQLDIFHAMQTLPYRIEQMLLLAPYIKSLVKDFSNTDNAIFIGRGELYPIAIESALKLKETSYIHAEGYAAGELKHGSLALIDINMPVIILAPNNNLLKKLLSNVEEIRARSGKIYIFSEKNIFFSNCKNIKNIQLPFVENISTPVAYIVPMQLLAYYIGLEKNIDVDHPRNLAKTVTVE</sequence>
<evidence type="ECO:0000259" key="11">
    <source>
        <dbReference type="PROSITE" id="PS51278"/>
    </source>
</evidence>
<dbReference type="PANTHER" id="PTHR10937:SF0">
    <property type="entry name" value="GLUTAMINE--FRUCTOSE-6-PHOSPHATE TRANSAMINASE (ISOMERIZING)"/>
    <property type="match status" value="1"/>
</dbReference>
<evidence type="ECO:0000259" key="12">
    <source>
        <dbReference type="PROSITE" id="PS51464"/>
    </source>
</evidence>
<evidence type="ECO:0000256" key="3">
    <source>
        <dbReference type="ARBA" id="ARBA00004775"/>
    </source>
</evidence>
<organism evidence="13 14">
    <name type="scientific">Glossina pallidipes</name>
    <name type="common">Tsetse fly</name>
    <dbReference type="NCBI Taxonomy" id="7398"/>
    <lineage>
        <taxon>Eukaryota</taxon>
        <taxon>Metazoa</taxon>
        <taxon>Ecdysozoa</taxon>
        <taxon>Arthropoda</taxon>
        <taxon>Hexapoda</taxon>
        <taxon>Insecta</taxon>
        <taxon>Pterygota</taxon>
        <taxon>Neoptera</taxon>
        <taxon>Endopterygota</taxon>
        <taxon>Diptera</taxon>
        <taxon>Brachycera</taxon>
        <taxon>Muscomorpha</taxon>
        <taxon>Hippoboscoidea</taxon>
        <taxon>Glossinidae</taxon>
        <taxon>Glossina</taxon>
    </lineage>
</organism>
<comment type="subcellular location">
    <subcellularLocation>
        <location evidence="2">Cytoplasm</location>
    </subcellularLocation>
</comment>
<proteinExistence type="predicted"/>
<dbReference type="GO" id="GO:0004360">
    <property type="term" value="F:glutamine-fructose-6-phosphate transaminase (isomerizing) activity"/>
    <property type="evidence" value="ECO:0007669"/>
    <property type="project" value="UniProtKB-EC"/>
</dbReference>
<dbReference type="PROSITE" id="PS51464">
    <property type="entry name" value="SIS"/>
    <property type="match status" value="2"/>
</dbReference>
<name>A0A1A9Z180_GLOPL</name>
<dbReference type="CDD" id="cd00714">
    <property type="entry name" value="GFAT"/>
    <property type="match status" value="1"/>
</dbReference>
<dbReference type="Pfam" id="PF13522">
    <property type="entry name" value="GATase_6"/>
    <property type="match status" value="1"/>
</dbReference>
<dbReference type="NCBIfam" id="TIGR01135">
    <property type="entry name" value="glmS"/>
    <property type="match status" value="1"/>
</dbReference>
<accession>A0A1A9Z180</accession>
<dbReference type="InterPro" id="IPR047084">
    <property type="entry name" value="GFAT_N"/>
</dbReference>
<keyword evidence="10" id="KW-0315">Glutamine amidotransferase</keyword>
<evidence type="ECO:0000313" key="14">
    <source>
        <dbReference type="Proteomes" id="UP000092445"/>
    </source>
</evidence>
<dbReference type="SUPFAM" id="SSF53697">
    <property type="entry name" value="SIS domain"/>
    <property type="match status" value="1"/>
</dbReference>
<dbReference type="InterPro" id="IPR001347">
    <property type="entry name" value="SIS_dom"/>
</dbReference>
<evidence type="ECO:0000313" key="13">
    <source>
        <dbReference type="EnsemblMetazoa" id="GPAI000734-PA"/>
    </source>
</evidence>
<evidence type="ECO:0000256" key="7">
    <source>
        <dbReference type="ARBA" id="ARBA00022576"/>
    </source>
</evidence>
<dbReference type="GO" id="GO:0006002">
    <property type="term" value="P:fructose 6-phosphate metabolic process"/>
    <property type="evidence" value="ECO:0007669"/>
    <property type="project" value="TreeGrafter"/>
</dbReference>
<dbReference type="InterPro" id="IPR035466">
    <property type="entry name" value="GlmS/AgaS_SIS"/>
</dbReference>
<dbReference type="UniPathway" id="UPA00113">
    <property type="reaction ID" value="UER00528"/>
</dbReference>
<dbReference type="InterPro" id="IPR017932">
    <property type="entry name" value="GATase_2_dom"/>
</dbReference>
<evidence type="ECO:0000256" key="4">
    <source>
        <dbReference type="ARBA" id="ARBA00012916"/>
    </source>
</evidence>
<dbReference type="InterPro" id="IPR029055">
    <property type="entry name" value="Ntn_hydrolases_N"/>
</dbReference>
<dbReference type="PROSITE" id="PS51278">
    <property type="entry name" value="GATASE_TYPE_2"/>
    <property type="match status" value="1"/>
</dbReference>
<evidence type="ECO:0000256" key="8">
    <source>
        <dbReference type="ARBA" id="ARBA00022679"/>
    </source>
</evidence>
<dbReference type="InterPro" id="IPR035490">
    <property type="entry name" value="GlmS/FrlB_SIS"/>
</dbReference>
<evidence type="ECO:0000256" key="5">
    <source>
        <dbReference type="ARBA" id="ARBA00016090"/>
    </source>
</evidence>
<evidence type="ECO:0000256" key="9">
    <source>
        <dbReference type="ARBA" id="ARBA00022737"/>
    </source>
</evidence>
<dbReference type="FunFam" id="3.40.50.10490:FF:000001">
    <property type="entry name" value="Glutamine--fructose-6-phosphate aminotransferase [isomerizing]"/>
    <property type="match status" value="1"/>
</dbReference>
<feature type="domain" description="Glutamine amidotransferase type-2" evidence="11">
    <location>
        <begin position="2"/>
        <end position="203"/>
    </location>
</feature>
<evidence type="ECO:0000256" key="2">
    <source>
        <dbReference type="ARBA" id="ARBA00004496"/>
    </source>
</evidence>
<dbReference type="CDD" id="cd05008">
    <property type="entry name" value="SIS_GlmS_GlmD_1"/>
    <property type="match status" value="1"/>
</dbReference>
<keyword evidence="7" id="KW-0032">Aminotransferase</keyword>
<dbReference type="Gene3D" id="3.40.50.10490">
    <property type="entry name" value="Glucose-6-phosphate isomerase like protein, domain 1"/>
    <property type="match status" value="2"/>
</dbReference>
<dbReference type="GO" id="GO:0097367">
    <property type="term" value="F:carbohydrate derivative binding"/>
    <property type="evidence" value="ECO:0007669"/>
    <property type="project" value="InterPro"/>
</dbReference>
<dbReference type="PANTHER" id="PTHR10937">
    <property type="entry name" value="GLUCOSAMINE--FRUCTOSE-6-PHOSPHATE AMINOTRANSFERASE, ISOMERIZING"/>
    <property type="match status" value="1"/>
</dbReference>
<dbReference type="STRING" id="7398.A0A1A9Z180"/>
<dbReference type="VEuPathDB" id="VectorBase:GPAI000734"/>
<keyword evidence="14" id="KW-1185">Reference proteome</keyword>
<keyword evidence="9" id="KW-0677">Repeat</keyword>
<dbReference type="GO" id="GO:0006048">
    <property type="term" value="P:UDP-N-acetylglucosamine biosynthetic process"/>
    <property type="evidence" value="ECO:0007669"/>
    <property type="project" value="UniProtKB-UniPathway"/>
</dbReference>
<reference evidence="14" key="1">
    <citation type="submission" date="2014-03" db="EMBL/GenBank/DDBJ databases">
        <authorList>
            <person name="Aksoy S."/>
            <person name="Warren W."/>
            <person name="Wilson R.K."/>
        </authorList>
    </citation>
    <scope>NUCLEOTIDE SEQUENCE [LARGE SCALE GENOMIC DNA]</scope>
    <source>
        <strain evidence="14">IAEA</strain>
    </source>
</reference>
<dbReference type="EnsemblMetazoa" id="GPAI000734-RA">
    <property type="protein sequence ID" value="GPAI000734-PA"/>
    <property type="gene ID" value="GPAI000734"/>
</dbReference>
<dbReference type="EC" id="2.6.1.16" evidence="4"/>